<name>A0A8J3ZE50_9ACTN</name>
<protein>
    <submittedName>
        <fullName evidence="1">Uncharacterized protein</fullName>
    </submittedName>
</protein>
<dbReference type="Proteomes" id="UP000612585">
    <property type="component" value="Unassembled WGS sequence"/>
</dbReference>
<organism evidence="1 2">
    <name type="scientific">Virgisporangium aurantiacum</name>
    <dbReference type="NCBI Taxonomy" id="175570"/>
    <lineage>
        <taxon>Bacteria</taxon>
        <taxon>Bacillati</taxon>
        <taxon>Actinomycetota</taxon>
        <taxon>Actinomycetes</taxon>
        <taxon>Micromonosporales</taxon>
        <taxon>Micromonosporaceae</taxon>
        <taxon>Virgisporangium</taxon>
    </lineage>
</organism>
<comment type="caution">
    <text evidence="1">The sequence shown here is derived from an EMBL/GenBank/DDBJ whole genome shotgun (WGS) entry which is preliminary data.</text>
</comment>
<reference evidence="1" key="1">
    <citation type="submission" date="2021-01" db="EMBL/GenBank/DDBJ databases">
        <title>Whole genome shotgun sequence of Virgisporangium aurantiacum NBRC 16421.</title>
        <authorList>
            <person name="Komaki H."/>
            <person name="Tamura T."/>
        </authorList>
    </citation>
    <scope>NUCLEOTIDE SEQUENCE</scope>
    <source>
        <strain evidence="1">NBRC 16421</strain>
    </source>
</reference>
<evidence type="ECO:0000313" key="2">
    <source>
        <dbReference type="Proteomes" id="UP000612585"/>
    </source>
</evidence>
<dbReference type="EMBL" id="BOPG01000077">
    <property type="protein sequence ID" value="GIJ62294.1"/>
    <property type="molecule type" value="Genomic_DNA"/>
</dbReference>
<keyword evidence="2" id="KW-1185">Reference proteome</keyword>
<dbReference type="AlphaFoldDB" id="A0A8J3ZE50"/>
<dbReference type="InterPro" id="IPR045732">
    <property type="entry name" value="DUF6086"/>
</dbReference>
<sequence length="153" mass="16506">MLRACLHPSVIMGSMSQCFQVGDLVLWHPTSRVAELFVRTSEAIAPTVGLPTGIAPVVADEYEIDLDTFTAFADALVHRYLSSSHTILRSLLEGFTATALVMVERAERSVPALTGTPTLDPRDLQVGPAGISPLGDAERLRALAEKHERAMPV</sequence>
<proteinExistence type="predicted"/>
<accession>A0A8J3ZE50</accession>
<gene>
    <name evidence="1" type="ORF">Vau01_098100</name>
</gene>
<dbReference type="Pfam" id="PF19564">
    <property type="entry name" value="DUF6086"/>
    <property type="match status" value="1"/>
</dbReference>
<evidence type="ECO:0000313" key="1">
    <source>
        <dbReference type="EMBL" id="GIJ62294.1"/>
    </source>
</evidence>